<accession>B9XL53</accession>
<evidence type="ECO:0008006" key="4">
    <source>
        <dbReference type="Google" id="ProtNLM"/>
    </source>
</evidence>
<organism evidence="2 3">
    <name type="scientific">Pedosphaera parvula (strain Ellin514)</name>
    <dbReference type="NCBI Taxonomy" id="320771"/>
    <lineage>
        <taxon>Bacteria</taxon>
        <taxon>Pseudomonadati</taxon>
        <taxon>Verrucomicrobiota</taxon>
        <taxon>Pedosphaerae</taxon>
        <taxon>Pedosphaerales</taxon>
        <taxon>Pedosphaeraceae</taxon>
        <taxon>Pedosphaera</taxon>
    </lineage>
</organism>
<protein>
    <recommendedName>
        <fullName evidence="4">NERD domain-containing protein</fullName>
    </recommendedName>
</protein>
<comment type="caution">
    <text evidence="2">The sequence shown here is derived from an EMBL/GenBank/DDBJ whole genome shotgun (WGS) entry which is preliminary data.</text>
</comment>
<evidence type="ECO:0000313" key="3">
    <source>
        <dbReference type="Proteomes" id="UP000003688"/>
    </source>
</evidence>
<feature type="transmembrane region" description="Helical" evidence="1">
    <location>
        <begin position="186"/>
        <end position="207"/>
    </location>
</feature>
<dbReference type="Proteomes" id="UP000003688">
    <property type="component" value="Unassembled WGS sequence"/>
</dbReference>
<keyword evidence="1" id="KW-1133">Transmembrane helix</keyword>
<evidence type="ECO:0000313" key="2">
    <source>
        <dbReference type="EMBL" id="EEF59404.1"/>
    </source>
</evidence>
<reference evidence="2 3" key="1">
    <citation type="journal article" date="2011" name="J. Bacteriol.">
        <title>Genome sequence of 'Pedosphaera parvula' Ellin514, an aerobic Verrucomicrobial isolate from pasture soil.</title>
        <authorList>
            <person name="Kant R."/>
            <person name="van Passel M.W."/>
            <person name="Sangwan P."/>
            <person name="Palva A."/>
            <person name="Lucas S."/>
            <person name="Copeland A."/>
            <person name="Lapidus A."/>
            <person name="Glavina Del Rio T."/>
            <person name="Dalin E."/>
            <person name="Tice H."/>
            <person name="Bruce D."/>
            <person name="Goodwin L."/>
            <person name="Pitluck S."/>
            <person name="Chertkov O."/>
            <person name="Larimer F.W."/>
            <person name="Land M.L."/>
            <person name="Hauser L."/>
            <person name="Brettin T.S."/>
            <person name="Detter J.C."/>
            <person name="Han S."/>
            <person name="de Vos W.M."/>
            <person name="Janssen P.H."/>
            <person name="Smidt H."/>
        </authorList>
    </citation>
    <scope>NUCLEOTIDE SEQUENCE [LARGE SCALE GENOMIC DNA]</scope>
    <source>
        <strain evidence="2 3">Ellin514</strain>
    </source>
</reference>
<gene>
    <name evidence="2" type="ORF">Cflav_PD2248</name>
</gene>
<dbReference type="AlphaFoldDB" id="B9XL53"/>
<keyword evidence="1" id="KW-0812">Transmembrane</keyword>
<sequence length="599" mass="68439">MLRTHTMVVRNWGYEEQTIRVLKQLYEPLEEAIEGELGIRVCLVVDAVRSQLESAGQRLQEHVTRVKSFMKPKTVEGAVEAYLRVFKDNGIQVEVVRSWVRDNGWTFENVRVMLLNRSNSFLLTAFAFEAGDFVNAYSDTAIAPDVQRMFSNWAMELGELRDSNRHHLLLANPIWLRPIIRATPNILFWPILSLFQGFCFLLFEALISQSPALKQKYLKRRGEFLEQYTSQLFQQRFPDAECFKGSKWENPDAGEKGENDLLLIFDSIALIVEEKSGAINPIAKRGGLSIKQEIEQLITEATKQAHAFAALLRDHPRKHAFTTERGAVNKVDASKIKQIFCLTITLERFGPIATQLPGLQAAGLARPNVPPVPTVSLADLEIALELFATPYELLHYLTRRAAFELHRQFIGDELDLLVYYLQTGFAEKSLPDSKVLLVLSRLRSKLDPFFMGSSDDVQFERPKRSLSKWWQQIFEALDRKGVRRRYEIGCVLLDMPDEDQHAFEDQFGELSTKVKQQLHSTFENVEAIWNPVKSAVLNAVVVATPVLTEIYPKRDLVVRNFAERAMIETGADQALVILVDVELEHWPYSGIYLLDKALM</sequence>
<dbReference type="EMBL" id="ABOX02000028">
    <property type="protein sequence ID" value="EEF59404.1"/>
    <property type="molecule type" value="Genomic_DNA"/>
</dbReference>
<proteinExistence type="predicted"/>
<keyword evidence="1" id="KW-0472">Membrane</keyword>
<dbReference type="STRING" id="320771.Cflav_PD2248"/>
<name>B9XL53_PEDPL</name>
<evidence type="ECO:0000256" key="1">
    <source>
        <dbReference type="SAM" id="Phobius"/>
    </source>
</evidence>
<keyword evidence="3" id="KW-1185">Reference proteome</keyword>